<dbReference type="InterPro" id="IPR036259">
    <property type="entry name" value="MFS_trans_sf"/>
</dbReference>
<feature type="transmembrane region" description="Helical" evidence="6">
    <location>
        <begin position="55"/>
        <end position="73"/>
    </location>
</feature>
<dbReference type="PANTHER" id="PTHR42718:SF9">
    <property type="entry name" value="MAJOR FACILITATOR SUPERFAMILY MULTIDRUG TRANSPORTER MFSC"/>
    <property type="match status" value="1"/>
</dbReference>
<feature type="transmembrane region" description="Helical" evidence="6">
    <location>
        <begin position="237"/>
        <end position="262"/>
    </location>
</feature>
<reference evidence="8" key="1">
    <citation type="submission" date="2020-05" db="EMBL/GenBank/DDBJ databases">
        <authorList>
            <person name="Chiriac C."/>
            <person name="Salcher M."/>
            <person name="Ghai R."/>
            <person name="Kavagutti S V."/>
        </authorList>
    </citation>
    <scope>NUCLEOTIDE SEQUENCE</scope>
</reference>
<evidence type="ECO:0000256" key="5">
    <source>
        <dbReference type="ARBA" id="ARBA00023136"/>
    </source>
</evidence>
<dbReference type="Pfam" id="PF07690">
    <property type="entry name" value="MFS_1"/>
    <property type="match status" value="1"/>
</dbReference>
<feature type="transmembrane region" description="Helical" evidence="6">
    <location>
        <begin position="113"/>
        <end position="136"/>
    </location>
</feature>
<keyword evidence="4 6" id="KW-1133">Transmembrane helix</keyword>
<evidence type="ECO:0000256" key="2">
    <source>
        <dbReference type="ARBA" id="ARBA00022448"/>
    </source>
</evidence>
<evidence type="ECO:0000256" key="6">
    <source>
        <dbReference type="SAM" id="Phobius"/>
    </source>
</evidence>
<dbReference type="Gene3D" id="1.20.1250.20">
    <property type="entry name" value="MFS general substrate transporter like domains"/>
    <property type="match status" value="1"/>
</dbReference>
<sequence>MFCVASYNFVIPSMIQSLDASQTQGALLRQLPGVGGLLAIFVAGVLVMRIGAQRCIVWAGGFMIVGYLGTFLAPNITTVMLGLTSAHIGKATALVASVSLLSSTLRDKNSRATGFATLAMVTPAVYVVVPILASFLVGSFGWRWVTVIWLLGGGLVFVSGLKVLSPHRPHVPRRGEIWTPLLAGVVLVGLTQIVRLGANDGLTTEPMAVALGATAIGAGTLVLLMRKLSVPSMSFSLLRHGSLVTLLLVLILFCFSNLWFYGTVGAQYVYSMTVFQVSLIFIPIQLAGILGARYSGRLVKARGLTFTGTSGILICAAMCFLCWFQTVTISIVVPVLLLMVFGACAAGAAGTVTNSVMSLAPEGDEGRTSAFRSAAVSLGTSLGTVFLSAIVFTTMTSSMSSQSSSTGLSLDGATQIAKAVIHGASSEEVASQYSVPVAVVDEITSYERQAAVEGFRAQGLGSGVMLLAAAGLFYAARRRIDRNDAAMDERESQPV</sequence>
<protein>
    <submittedName>
        <fullName evidence="8">Unannotated protein</fullName>
    </submittedName>
</protein>
<dbReference type="GO" id="GO:0016020">
    <property type="term" value="C:membrane"/>
    <property type="evidence" value="ECO:0007669"/>
    <property type="project" value="UniProtKB-SubCell"/>
</dbReference>
<accession>A0A6J7ERP7</accession>
<feature type="transmembrane region" description="Helical" evidence="6">
    <location>
        <begin position="206"/>
        <end position="225"/>
    </location>
</feature>
<feature type="transmembrane region" description="Helical" evidence="6">
    <location>
        <begin position="177"/>
        <end position="194"/>
    </location>
</feature>
<dbReference type="EMBL" id="CAFBLS010000226">
    <property type="protein sequence ID" value="CAB4883944.1"/>
    <property type="molecule type" value="Genomic_DNA"/>
</dbReference>
<gene>
    <name evidence="8" type="ORF">UFOPK3402_01574</name>
</gene>
<feature type="transmembrane region" description="Helical" evidence="6">
    <location>
        <begin position="455"/>
        <end position="476"/>
    </location>
</feature>
<dbReference type="PANTHER" id="PTHR42718">
    <property type="entry name" value="MAJOR FACILITATOR SUPERFAMILY MULTIDRUG TRANSPORTER MFSC"/>
    <property type="match status" value="1"/>
</dbReference>
<evidence type="ECO:0000313" key="8">
    <source>
        <dbReference type="EMBL" id="CAB4883944.1"/>
    </source>
</evidence>
<proteinExistence type="predicted"/>
<keyword evidence="3 6" id="KW-0812">Transmembrane</keyword>
<keyword evidence="2" id="KW-0813">Transport</keyword>
<feature type="transmembrane region" description="Helical" evidence="6">
    <location>
        <begin position="332"/>
        <end position="353"/>
    </location>
</feature>
<dbReference type="GO" id="GO:0022857">
    <property type="term" value="F:transmembrane transporter activity"/>
    <property type="evidence" value="ECO:0007669"/>
    <property type="project" value="InterPro"/>
</dbReference>
<dbReference type="PROSITE" id="PS50850">
    <property type="entry name" value="MFS"/>
    <property type="match status" value="1"/>
</dbReference>
<evidence type="ECO:0000256" key="4">
    <source>
        <dbReference type="ARBA" id="ARBA00022989"/>
    </source>
</evidence>
<feature type="transmembrane region" description="Helical" evidence="6">
    <location>
        <begin position="142"/>
        <end position="165"/>
    </location>
</feature>
<keyword evidence="5 6" id="KW-0472">Membrane</keyword>
<evidence type="ECO:0000259" key="7">
    <source>
        <dbReference type="PROSITE" id="PS50850"/>
    </source>
</evidence>
<evidence type="ECO:0000256" key="3">
    <source>
        <dbReference type="ARBA" id="ARBA00022692"/>
    </source>
</evidence>
<feature type="transmembrane region" description="Helical" evidence="6">
    <location>
        <begin position="268"/>
        <end position="292"/>
    </location>
</feature>
<feature type="transmembrane region" description="Helical" evidence="6">
    <location>
        <begin position="304"/>
        <end position="326"/>
    </location>
</feature>
<feature type="transmembrane region" description="Helical" evidence="6">
    <location>
        <begin position="374"/>
        <end position="395"/>
    </location>
</feature>
<feature type="transmembrane region" description="Helical" evidence="6">
    <location>
        <begin position="27"/>
        <end position="48"/>
    </location>
</feature>
<dbReference type="SUPFAM" id="SSF103473">
    <property type="entry name" value="MFS general substrate transporter"/>
    <property type="match status" value="1"/>
</dbReference>
<dbReference type="AlphaFoldDB" id="A0A6J7ERP7"/>
<dbReference type="InterPro" id="IPR020846">
    <property type="entry name" value="MFS_dom"/>
</dbReference>
<name>A0A6J7ERP7_9ZZZZ</name>
<feature type="domain" description="Major facilitator superfamily (MFS) profile" evidence="7">
    <location>
        <begin position="1"/>
        <end position="430"/>
    </location>
</feature>
<evidence type="ECO:0000256" key="1">
    <source>
        <dbReference type="ARBA" id="ARBA00004141"/>
    </source>
</evidence>
<comment type="subcellular location">
    <subcellularLocation>
        <location evidence="1">Membrane</location>
        <topology evidence="1">Multi-pass membrane protein</topology>
    </subcellularLocation>
</comment>
<dbReference type="InterPro" id="IPR011701">
    <property type="entry name" value="MFS"/>
</dbReference>
<feature type="transmembrane region" description="Helical" evidence="6">
    <location>
        <begin position="79"/>
        <end position="101"/>
    </location>
</feature>
<organism evidence="8">
    <name type="scientific">freshwater metagenome</name>
    <dbReference type="NCBI Taxonomy" id="449393"/>
    <lineage>
        <taxon>unclassified sequences</taxon>
        <taxon>metagenomes</taxon>
        <taxon>ecological metagenomes</taxon>
    </lineage>
</organism>